<gene>
    <name evidence="2" type="ORF">EVAR_43299_1</name>
</gene>
<organism evidence="2 3">
    <name type="scientific">Eumeta variegata</name>
    <name type="common">Bagworm moth</name>
    <name type="synonym">Eumeta japonica</name>
    <dbReference type="NCBI Taxonomy" id="151549"/>
    <lineage>
        <taxon>Eukaryota</taxon>
        <taxon>Metazoa</taxon>
        <taxon>Ecdysozoa</taxon>
        <taxon>Arthropoda</taxon>
        <taxon>Hexapoda</taxon>
        <taxon>Insecta</taxon>
        <taxon>Pterygota</taxon>
        <taxon>Neoptera</taxon>
        <taxon>Endopterygota</taxon>
        <taxon>Lepidoptera</taxon>
        <taxon>Glossata</taxon>
        <taxon>Ditrysia</taxon>
        <taxon>Tineoidea</taxon>
        <taxon>Psychidae</taxon>
        <taxon>Oiketicinae</taxon>
        <taxon>Eumeta</taxon>
    </lineage>
</organism>
<keyword evidence="3" id="KW-1185">Reference proteome</keyword>
<proteinExistence type="predicted"/>
<reference evidence="2 3" key="1">
    <citation type="journal article" date="2019" name="Commun. Biol.">
        <title>The bagworm genome reveals a unique fibroin gene that provides high tensile strength.</title>
        <authorList>
            <person name="Kono N."/>
            <person name="Nakamura H."/>
            <person name="Ohtoshi R."/>
            <person name="Tomita M."/>
            <person name="Numata K."/>
            <person name="Arakawa K."/>
        </authorList>
    </citation>
    <scope>NUCLEOTIDE SEQUENCE [LARGE SCALE GENOMIC DNA]</scope>
</reference>
<dbReference type="OrthoDB" id="6419576at2759"/>
<evidence type="ECO:0000313" key="3">
    <source>
        <dbReference type="Proteomes" id="UP000299102"/>
    </source>
</evidence>
<name>A0A4C1WZS7_EUMVA</name>
<dbReference type="InterPro" id="IPR020234">
    <property type="entry name" value="Mite_allergen_group-7"/>
</dbReference>
<comment type="caution">
    <text evidence="2">The sequence shown here is derived from an EMBL/GenBank/DDBJ whole genome shotgun (WGS) entry which is preliminary data.</text>
</comment>
<evidence type="ECO:0000256" key="1">
    <source>
        <dbReference type="SAM" id="SignalP"/>
    </source>
</evidence>
<feature type="chain" id="PRO_5020029637" description="Circadian clock-controlled protein" evidence="1">
    <location>
        <begin position="24"/>
        <end position="249"/>
    </location>
</feature>
<feature type="signal peptide" evidence="1">
    <location>
        <begin position="1"/>
        <end position="23"/>
    </location>
</feature>
<dbReference type="EMBL" id="BGZK01000690">
    <property type="protein sequence ID" value="GBP56360.1"/>
    <property type="molecule type" value="Genomic_DNA"/>
</dbReference>
<evidence type="ECO:0000313" key="2">
    <source>
        <dbReference type="EMBL" id="GBP56360.1"/>
    </source>
</evidence>
<dbReference type="AlphaFoldDB" id="A0A4C1WZS7"/>
<dbReference type="Pfam" id="PF16984">
    <property type="entry name" value="Grp7_allergen"/>
    <property type="match status" value="1"/>
</dbReference>
<evidence type="ECO:0008006" key="4">
    <source>
        <dbReference type="Google" id="ProtNLM"/>
    </source>
</evidence>
<sequence>MDKRYSALVIVLLLVGAEASALSKHPLLLLKLQQEKWDGLGQTATINEYVDETIGLLVPFMQQNGLDPMDLPEIVEGFEVKPLLITYSAWLKIHDGYMTGLVSAARDGDQQVSYFAKMARVRLNIQFTDLEFVYKYLVQVMNIGPTGGIVGSLERFTVVIDLIVDFNNDEVQLQEFTLRDIGRLRVRLTGNILVDWLVNPVISVFMRLFDTIIMRVVVSNVQSGVQDVIDIINRGVKEILDHLETINNY</sequence>
<dbReference type="InterPro" id="IPR038602">
    <property type="entry name" value="Mite_allergen_7_sf"/>
</dbReference>
<keyword evidence="1" id="KW-0732">Signal</keyword>
<dbReference type="Proteomes" id="UP000299102">
    <property type="component" value="Unassembled WGS sequence"/>
</dbReference>
<accession>A0A4C1WZS7</accession>
<protein>
    <recommendedName>
        <fullName evidence="4">Circadian clock-controlled protein</fullName>
    </recommendedName>
</protein>
<dbReference type="Gene3D" id="3.15.10.50">
    <property type="match status" value="1"/>
</dbReference>